<dbReference type="AlphaFoldDB" id="A0A392TKS6"/>
<feature type="non-terminal residue" evidence="1">
    <location>
        <position position="1"/>
    </location>
</feature>
<dbReference type="Proteomes" id="UP000265520">
    <property type="component" value="Unassembled WGS sequence"/>
</dbReference>
<organism evidence="1 2">
    <name type="scientific">Trifolium medium</name>
    <dbReference type="NCBI Taxonomy" id="97028"/>
    <lineage>
        <taxon>Eukaryota</taxon>
        <taxon>Viridiplantae</taxon>
        <taxon>Streptophyta</taxon>
        <taxon>Embryophyta</taxon>
        <taxon>Tracheophyta</taxon>
        <taxon>Spermatophyta</taxon>
        <taxon>Magnoliopsida</taxon>
        <taxon>eudicotyledons</taxon>
        <taxon>Gunneridae</taxon>
        <taxon>Pentapetalae</taxon>
        <taxon>rosids</taxon>
        <taxon>fabids</taxon>
        <taxon>Fabales</taxon>
        <taxon>Fabaceae</taxon>
        <taxon>Papilionoideae</taxon>
        <taxon>50 kb inversion clade</taxon>
        <taxon>NPAAA clade</taxon>
        <taxon>Hologalegina</taxon>
        <taxon>IRL clade</taxon>
        <taxon>Trifolieae</taxon>
        <taxon>Trifolium</taxon>
    </lineage>
</organism>
<sequence>KSPGDVLECRRARSSDGVARCRQLSPVNGKRSVAWSLAVARRA</sequence>
<keyword evidence="2" id="KW-1185">Reference proteome</keyword>
<accession>A0A392TKS6</accession>
<protein>
    <submittedName>
        <fullName evidence="1">Uncharacterized protein</fullName>
    </submittedName>
</protein>
<evidence type="ECO:0000313" key="2">
    <source>
        <dbReference type="Proteomes" id="UP000265520"/>
    </source>
</evidence>
<evidence type="ECO:0000313" key="1">
    <source>
        <dbReference type="EMBL" id="MCI61751.1"/>
    </source>
</evidence>
<reference evidence="1 2" key="1">
    <citation type="journal article" date="2018" name="Front. Plant Sci.">
        <title>Red Clover (Trifolium pratense) and Zigzag Clover (T. medium) - A Picture of Genomic Similarities and Differences.</title>
        <authorList>
            <person name="Dluhosova J."/>
            <person name="Istvanek J."/>
            <person name="Nedelnik J."/>
            <person name="Repkova J."/>
        </authorList>
    </citation>
    <scope>NUCLEOTIDE SEQUENCE [LARGE SCALE GENOMIC DNA]</scope>
    <source>
        <strain evidence="2">cv. 10/8</strain>
        <tissue evidence="1">Leaf</tissue>
    </source>
</reference>
<name>A0A392TKS6_9FABA</name>
<dbReference type="EMBL" id="LXQA010605605">
    <property type="protein sequence ID" value="MCI61751.1"/>
    <property type="molecule type" value="Genomic_DNA"/>
</dbReference>
<proteinExistence type="predicted"/>
<comment type="caution">
    <text evidence="1">The sequence shown here is derived from an EMBL/GenBank/DDBJ whole genome shotgun (WGS) entry which is preliminary data.</text>
</comment>